<accession>A0A3B1B0K4</accession>
<reference evidence="1" key="1">
    <citation type="submission" date="2018-06" db="EMBL/GenBank/DDBJ databases">
        <authorList>
            <person name="Zhirakovskaya E."/>
        </authorList>
    </citation>
    <scope>NUCLEOTIDE SEQUENCE</scope>
</reference>
<proteinExistence type="predicted"/>
<evidence type="ECO:0000313" key="1">
    <source>
        <dbReference type="EMBL" id="VAW98596.1"/>
    </source>
</evidence>
<organism evidence="1">
    <name type="scientific">hydrothermal vent metagenome</name>
    <dbReference type="NCBI Taxonomy" id="652676"/>
    <lineage>
        <taxon>unclassified sequences</taxon>
        <taxon>metagenomes</taxon>
        <taxon>ecological metagenomes</taxon>
    </lineage>
</organism>
<dbReference type="InterPro" id="IPR027396">
    <property type="entry name" value="DsrEFH-like"/>
</dbReference>
<name>A0A3B1B0K4_9ZZZZ</name>
<dbReference type="SUPFAM" id="SSF75169">
    <property type="entry name" value="DsrEFH-like"/>
    <property type="match status" value="1"/>
</dbReference>
<dbReference type="PROSITE" id="PS51257">
    <property type="entry name" value="PROKAR_LIPOPROTEIN"/>
    <property type="match status" value="1"/>
</dbReference>
<dbReference type="EMBL" id="UOFS01000038">
    <property type="protein sequence ID" value="VAW98596.1"/>
    <property type="molecule type" value="Genomic_DNA"/>
</dbReference>
<sequence>MKTSIKLFLLLYAFSMTACATQTNEIQSVLDQQQAPAGVVFEVVSLFEGSIQTAIPKIVEYSSQLRKRFPNISIAVVTHGNEQFALTTKNKSEYTKTHQQVQNLAENGDIPVHVCAVYAERKGVSESEFPDYINIAASGPSQINNYRELGYVHIKLSNW</sequence>
<dbReference type="AlphaFoldDB" id="A0A3B1B0K4"/>
<gene>
    <name evidence="1" type="ORF">MNBD_GAMMA22-1576</name>
</gene>
<dbReference type="Gene3D" id="3.40.1260.10">
    <property type="entry name" value="DsrEFH-like"/>
    <property type="match status" value="1"/>
</dbReference>
<protein>
    <submittedName>
        <fullName evidence="1">Uncharacterized protein</fullName>
    </submittedName>
</protein>